<dbReference type="SUPFAM" id="SSF50978">
    <property type="entry name" value="WD40 repeat-like"/>
    <property type="match status" value="1"/>
</dbReference>
<dbReference type="InterPro" id="IPR050505">
    <property type="entry name" value="WDR55/POC1"/>
</dbReference>
<dbReference type="STRING" id="650164.K5WHT3"/>
<dbReference type="InterPro" id="IPR001680">
    <property type="entry name" value="WD40_rpt"/>
</dbReference>
<dbReference type="KEGG" id="pco:PHACADRAFT_88628"/>
<gene>
    <name evidence="4" type="ORF">PHACADRAFT_88628</name>
</gene>
<evidence type="ECO:0000313" key="4">
    <source>
        <dbReference type="EMBL" id="EKM58900.1"/>
    </source>
</evidence>
<dbReference type="AlphaFoldDB" id="K5WHT3"/>
<sequence>MEDVILHERERAFACRTVTAPDLAKWLNITSEGAGHLEDTLVFIPDPTREEGRPLKLKHLIFADSRSRSKRCRCSALSADGKLLAASFDTSDILVWRLSDGLLVQHLQHQGHTDYVRSLSFSPISRALVSGSNDRSAIVWDIPSGRVLLRLEGHSGPVCQVAYSSDGALIATACDEDKSVKIWDALTGACIQSLDVHGSIYKVSFSPDS</sequence>
<evidence type="ECO:0000256" key="1">
    <source>
        <dbReference type="ARBA" id="ARBA00022574"/>
    </source>
</evidence>
<keyword evidence="5" id="KW-1185">Reference proteome</keyword>
<feature type="non-terminal residue" evidence="4">
    <location>
        <position position="209"/>
    </location>
</feature>
<evidence type="ECO:0000256" key="3">
    <source>
        <dbReference type="PROSITE-ProRule" id="PRU00221"/>
    </source>
</evidence>
<dbReference type="Gene3D" id="2.130.10.10">
    <property type="entry name" value="YVTN repeat-like/Quinoprotein amine dehydrogenase"/>
    <property type="match status" value="2"/>
</dbReference>
<organism evidence="4 5">
    <name type="scientific">Phanerochaete carnosa (strain HHB-10118-sp)</name>
    <name type="common">White-rot fungus</name>
    <name type="synonym">Peniophora carnosa</name>
    <dbReference type="NCBI Taxonomy" id="650164"/>
    <lineage>
        <taxon>Eukaryota</taxon>
        <taxon>Fungi</taxon>
        <taxon>Dikarya</taxon>
        <taxon>Basidiomycota</taxon>
        <taxon>Agaricomycotina</taxon>
        <taxon>Agaricomycetes</taxon>
        <taxon>Polyporales</taxon>
        <taxon>Phanerochaetaceae</taxon>
        <taxon>Phanerochaete</taxon>
    </lineage>
</organism>
<dbReference type="InterPro" id="IPR015943">
    <property type="entry name" value="WD40/YVTN_repeat-like_dom_sf"/>
</dbReference>
<dbReference type="PANTHER" id="PTHR44019:SF8">
    <property type="entry name" value="POC1 CENTRIOLAR PROTEIN HOMOLOG"/>
    <property type="match status" value="1"/>
</dbReference>
<dbReference type="InParanoid" id="K5WHT3"/>
<dbReference type="Proteomes" id="UP000008370">
    <property type="component" value="Unassembled WGS sequence"/>
</dbReference>
<keyword evidence="2" id="KW-0677">Repeat</keyword>
<dbReference type="PANTHER" id="PTHR44019">
    <property type="entry name" value="WD REPEAT-CONTAINING PROTEIN 55"/>
    <property type="match status" value="1"/>
</dbReference>
<dbReference type="GeneID" id="18920605"/>
<dbReference type="InterPro" id="IPR036322">
    <property type="entry name" value="WD40_repeat_dom_sf"/>
</dbReference>
<reference evidence="4 5" key="1">
    <citation type="journal article" date="2012" name="BMC Genomics">
        <title>Comparative genomics of the white-rot fungi, Phanerochaete carnosa and P. chrysosporium, to elucidate the genetic basis of the distinct wood types they colonize.</title>
        <authorList>
            <person name="Suzuki H."/>
            <person name="MacDonald J."/>
            <person name="Syed K."/>
            <person name="Salamov A."/>
            <person name="Hori C."/>
            <person name="Aerts A."/>
            <person name="Henrissat B."/>
            <person name="Wiebenga A."/>
            <person name="vanKuyk P.A."/>
            <person name="Barry K."/>
            <person name="Lindquist E."/>
            <person name="LaButti K."/>
            <person name="Lapidus A."/>
            <person name="Lucas S."/>
            <person name="Coutinho P."/>
            <person name="Gong Y."/>
            <person name="Samejima M."/>
            <person name="Mahadevan R."/>
            <person name="Abou-Zaid M."/>
            <person name="de Vries R.P."/>
            <person name="Igarashi K."/>
            <person name="Yadav J.S."/>
            <person name="Grigoriev I.V."/>
            <person name="Master E.R."/>
        </authorList>
    </citation>
    <scope>NUCLEOTIDE SEQUENCE [LARGE SCALE GENOMIC DNA]</scope>
    <source>
        <strain evidence="4 5">HHB-10118-sp</strain>
    </source>
</reference>
<feature type="repeat" description="WD" evidence="3">
    <location>
        <begin position="109"/>
        <end position="150"/>
    </location>
</feature>
<feature type="repeat" description="WD" evidence="3">
    <location>
        <begin position="151"/>
        <end position="193"/>
    </location>
</feature>
<keyword evidence="1 3" id="KW-0853">WD repeat</keyword>
<accession>K5WHT3</accession>
<dbReference type="PROSITE" id="PS00678">
    <property type="entry name" value="WD_REPEATS_1"/>
    <property type="match status" value="1"/>
</dbReference>
<evidence type="ECO:0000313" key="5">
    <source>
        <dbReference type="Proteomes" id="UP000008370"/>
    </source>
</evidence>
<dbReference type="SMART" id="SM00320">
    <property type="entry name" value="WD40"/>
    <property type="match status" value="3"/>
</dbReference>
<protein>
    <submittedName>
        <fullName evidence="4">Uncharacterized protein</fullName>
    </submittedName>
</protein>
<evidence type="ECO:0000256" key="2">
    <source>
        <dbReference type="ARBA" id="ARBA00022737"/>
    </source>
</evidence>
<dbReference type="OrthoDB" id="2752433at2759"/>
<dbReference type="RefSeq" id="XP_007391489.1">
    <property type="nucleotide sequence ID" value="XM_007391427.1"/>
</dbReference>
<dbReference type="EMBL" id="JH930469">
    <property type="protein sequence ID" value="EKM58900.1"/>
    <property type="molecule type" value="Genomic_DNA"/>
</dbReference>
<dbReference type="PROSITE" id="PS50294">
    <property type="entry name" value="WD_REPEATS_REGION"/>
    <property type="match status" value="2"/>
</dbReference>
<dbReference type="HOGENOM" id="CLU_1337923_0_0_1"/>
<dbReference type="InterPro" id="IPR019775">
    <property type="entry name" value="WD40_repeat_CS"/>
</dbReference>
<name>K5WHT3_PHACS</name>
<dbReference type="Pfam" id="PF00400">
    <property type="entry name" value="WD40"/>
    <property type="match status" value="2"/>
</dbReference>
<dbReference type="PROSITE" id="PS50082">
    <property type="entry name" value="WD_REPEATS_2"/>
    <property type="match status" value="2"/>
</dbReference>
<proteinExistence type="predicted"/>